<evidence type="ECO:0000256" key="3">
    <source>
        <dbReference type="ARBA" id="ARBA00022617"/>
    </source>
</evidence>
<dbReference type="Pfam" id="PF07717">
    <property type="entry name" value="OB_NTP_bind"/>
    <property type="match status" value="1"/>
</dbReference>
<keyword evidence="9" id="KW-0067">ATP-binding</keyword>
<feature type="domain" description="Helicase C-terminal" evidence="17">
    <location>
        <begin position="644"/>
        <end position="833"/>
    </location>
</feature>
<dbReference type="Gene3D" id="3.10.120.10">
    <property type="entry name" value="Cytochrome b5-like heme/steroid binding domain"/>
    <property type="match status" value="1"/>
</dbReference>
<evidence type="ECO:0000256" key="13">
    <source>
        <dbReference type="ARBA" id="ARBA00038168"/>
    </source>
</evidence>
<dbReference type="SMART" id="SM01117">
    <property type="entry name" value="Cyt-b5"/>
    <property type="match status" value="1"/>
</dbReference>
<reference evidence="18" key="1">
    <citation type="submission" date="2023-08" db="EMBL/GenBank/DDBJ databases">
        <title>Pelteobagrus vachellii genome.</title>
        <authorList>
            <person name="Liu H."/>
        </authorList>
    </citation>
    <scope>NUCLEOTIDE SEQUENCE</scope>
    <source>
        <strain evidence="18">PRFRI_2022a</strain>
        <tissue evidence="18">Muscle</tissue>
    </source>
</reference>
<dbReference type="InterPro" id="IPR011709">
    <property type="entry name" value="DEAD-box_helicase_OB_fold"/>
</dbReference>
<dbReference type="InterPro" id="IPR001199">
    <property type="entry name" value="Cyt_B5-like_heme/steroid-bd"/>
</dbReference>
<dbReference type="FunFam" id="3.10.120.10:FF:000002">
    <property type="entry name" value="Cytochrome b5 type B"/>
    <property type="match status" value="1"/>
</dbReference>
<keyword evidence="19" id="KW-1185">Reference proteome</keyword>
<keyword evidence="6" id="KW-0547">Nucleotide-binding</keyword>
<feature type="region of interest" description="Disordered" evidence="15">
    <location>
        <begin position="223"/>
        <end position="518"/>
    </location>
</feature>
<evidence type="ECO:0000259" key="17">
    <source>
        <dbReference type="PROSITE" id="PS51194"/>
    </source>
</evidence>
<protein>
    <recommendedName>
        <fullName evidence="2">RNA helicase</fullName>
        <ecNumber evidence="2">3.6.4.13</ecNumber>
    </recommendedName>
</protein>
<dbReference type="PANTHER" id="PTHR18934">
    <property type="entry name" value="ATP-DEPENDENT RNA HELICASE"/>
    <property type="match status" value="1"/>
</dbReference>
<organism evidence="18 19">
    <name type="scientific">Tachysurus vachellii</name>
    <name type="common">Darkbarbel catfish</name>
    <name type="synonym">Pelteobagrus vachellii</name>
    <dbReference type="NCBI Taxonomy" id="175792"/>
    <lineage>
        <taxon>Eukaryota</taxon>
        <taxon>Metazoa</taxon>
        <taxon>Chordata</taxon>
        <taxon>Craniata</taxon>
        <taxon>Vertebrata</taxon>
        <taxon>Euteleostomi</taxon>
        <taxon>Actinopterygii</taxon>
        <taxon>Neopterygii</taxon>
        <taxon>Teleostei</taxon>
        <taxon>Ostariophysi</taxon>
        <taxon>Siluriformes</taxon>
        <taxon>Bagridae</taxon>
        <taxon>Tachysurus</taxon>
    </lineage>
</organism>
<feature type="compositionally biased region" description="Basic and acidic residues" evidence="15">
    <location>
        <begin position="1099"/>
        <end position="1110"/>
    </location>
</feature>
<dbReference type="Proteomes" id="UP001187315">
    <property type="component" value="Unassembled WGS sequence"/>
</dbReference>
<dbReference type="FunFam" id="1.10.10.2130:FF:000001">
    <property type="entry name" value="Pre-mRNA-splicing factor ATP-dependent RNA helicase"/>
    <property type="match status" value="1"/>
</dbReference>
<gene>
    <name evidence="18" type="ORF">Q7C36_001508</name>
</gene>
<dbReference type="InterPro" id="IPR042035">
    <property type="entry name" value="DEAH_win-hel_dom"/>
</dbReference>
<evidence type="ECO:0000256" key="8">
    <source>
        <dbReference type="ARBA" id="ARBA00022806"/>
    </source>
</evidence>
<evidence type="ECO:0000256" key="2">
    <source>
        <dbReference type="ARBA" id="ARBA00012552"/>
    </source>
</evidence>
<evidence type="ECO:0000256" key="10">
    <source>
        <dbReference type="ARBA" id="ARBA00022982"/>
    </source>
</evidence>
<evidence type="ECO:0000259" key="16">
    <source>
        <dbReference type="PROSITE" id="PS50255"/>
    </source>
</evidence>
<evidence type="ECO:0000256" key="7">
    <source>
        <dbReference type="ARBA" id="ARBA00022801"/>
    </source>
</evidence>
<dbReference type="SUPFAM" id="SSF55856">
    <property type="entry name" value="Cytochrome b5-like heme/steroid binding domain"/>
    <property type="match status" value="1"/>
</dbReference>
<dbReference type="PROSITE" id="PS51194">
    <property type="entry name" value="HELICASE_CTER"/>
    <property type="match status" value="1"/>
</dbReference>
<feature type="region of interest" description="Disordered" evidence="15">
    <location>
        <begin position="1084"/>
        <end position="1114"/>
    </location>
</feature>
<feature type="compositionally biased region" description="Basic and acidic residues" evidence="15">
    <location>
        <begin position="248"/>
        <end position="259"/>
    </location>
</feature>
<dbReference type="FunFam" id="3.40.50.300:FF:005600">
    <property type="entry name" value="Dhx38 protein"/>
    <property type="match status" value="1"/>
</dbReference>
<proteinExistence type="inferred from homology"/>
<dbReference type="CDD" id="cd18791">
    <property type="entry name" value="SF2_C_RHA"/>
    <property type="match status" value="1"/>
</dbReference>
<dbReference type="EC" id="3.6.4.13" evidence="2"/>
<dbReference type="GO" id="GO:0046872">
    <property type="term" value="F:metal ion binding"/>
    <property type="evidence" value="ECO:0007669"/>
    <property type="project" value="UniProtKB-KW"/>
</dbReference>
<accession>A0AA88P3G2</accession>
<dbReference type="AlphaFoldDB" id="A0AA88P3G2"/>
<evidence type="ECO:0000256" key="1">
    <source>
        <dbReference type="ARBA" id="ARBA00004370"/>
    </source>
</evidence>
<evidence type="ECO:0000313" key="18">
    <source>
        <dbReference type="EMBL" id="KAK2869637.1"/>
    </source>
</evidence>
<dbReference type="Pfam" id="PF00271">
    <property type="entry name" value="Helicase_C"/>
    <property type="match status" value="1"/>
</dbReference>
<evidence type="ECO:0000256" key="9">
    <source>
        <dbReference type="ARBA" id="ARBA00022840"/>
    </source>
</evidence>
<feature type="domain" description="Cytochrome b5 heme-binding" evidence="16">
    <location>
        <begin position="30"/>
        <end position="106"/>
    </location>
</feature>
<dbReference type="InterPro" id="IPR001650">
    <property type="entry name" value="Helicase_C-like"/>
</dbReference>
<feature type="compositionally biased region" description="Basic and acidic residues" evidence="15">
    <location>
        <begin position="223"/>
        <end position="232"/>
    </location>
</feature>
<evidence type="ECO:0000256" key="15">
    <source>
        <dbReference type="SAM" id="MobiDB-lite"/>
    </source>
</evidence>
<dbReference type="Gene3D" id="3.40.50.300">
    <property type="entry name" value="P-loop containing nucleotide triphosphate hydrolases"/>
    <property type="match status" value="1"/>
</dbReference>
<keyword evidence="12" id="KW-0472">Membrane</keyword>
<feature type="region of interest" description="Disordered" evidence="15">
    <location>
        <begin position="1"/>
        <end position="27"/>
    </location>
</feature>
<dbReference type="PRINTS" id="PR00363">
    <property type="entry name" value="CYTOCHROMEB5"/>
</dbReference>
<dbReference type="PROSITE" id="PS00191">
    <property type="entry name" value="CYTOCHROME_B5_1"/>
    <property type="match status" value="1"/>
</dbReference>
<dbReference type="GO" id="GO:0020037">
    <property type="term" value="F:heme binding"/>
    <property type="evidence" value="ECO:0007669"/>
    <property type="project" value="InterPro"/>
</dbReference>
<dbReference type="InterPro" id="IPR027417">
    <property type="entry name" value="P-loop_NTPase"/>
</dbReference>
<keyword evidence="4" id="KW-0812">Transmembrane</keyword>
<dbReference type="PROSITE" id="PS50255">
    <property type="entry name" value="CYTOCHROME_B5_2"/>
    <property type="match status" value="1"/>
</dbReference>
<dbReference type="SMART" id="SM00490">
    <property type="entry name" value="HELICc"/>
    <property type="match status" value="1"/>
</dbReference>
<dbReference type="InterPro" id="IPR018506">
    <property type="entry name" value="Cyt_B5_heme-BS"/>
</dbReference>
<keyword evidence="10" id="KW-0249">Electron transport</keyword>
<evidence type="ECO:0000256" key="4">
    <source>
        <dbReference type="ARBA" id="ARBA00022692"/>
    </source>
</evidence>
<comment type="caution">
    <text evidence="18">The sequence shown here is derived from an EMBL/GenBank/DDBJ whole genome shotgun (WGS) entry which is preliminary data.</text>
</comment>
<feature type="compositionally biased region" description="Acidic residues" evidence="15">
    <location>
        <begin position="498"/>
        <end position="514"/>
    </location>
</feature>
<dbReference type="Pfam" id="PF00173">
    <property type="entry name" value="Cyt-b5"/>
    <property type="match status" value="1"/>
</dbReference>
<evidence type="ECO:0000313" key="19">
    <source>
        <dbReference type="Proteomes" id="UP001187315"/>
    </source>
</evidence>
<dbReference type="GO" id="GO:0016020">
    <property type="term" value="C:membrane"/>
    <property type="evidence" value="ECO:0007669"/>
    <property type="project" value="UniProtKB-SubCell"/>
</dbReference>
<keyword evidence="11" id="KW-0408">Iron</keyword>
<feature type="compositionally biased region" description="Basic and acidic residues" evidence="15">
    <location>
        <begin position="305"/>
        <end position="399"/>
    </location>
</feature>
<dbReference type="Gene3D" id="1.10.10.2130">
    <property type="entry name" value="DEAH helicase family, winged-helix domain"/>
    <property type="match status" value="1"/>
</dbReference>
<evidence type="ECO:0000256" key="12">
    <source>
        <dbReference type="ARBA" id="ARBA00023136"/>
    </source>
</evidence>
<feature type="compositionally biased region" description="Basic and acidic residues" evidence="15">
    <location>
        <begin position="431"/>
        <end position="461"/>
    </location>
</feature>
<keyword evidence="8" id="KW-0347">Helicase</keyword>
<dbReference type="GO" id="GO:0016787">
    <property type="term" value="F:hydrolase activity"/>
    <property type="evidence" value="ECO:0007669"/>
    <property type="project" value="UniProtKB-KW"/>
</dbReference>
<dbReference type="SUPFAM" id="SSF52540">
    <property type="entry name" value="P-loop containing nucleoside triphosphate hydrolases"/>
    <property type="match status" value="1"/>
</dbReference>
<feature type="compositionally biased region" description="Basic and acidic residues" evidence="15">
    <location>
        <begin position="15"/>
        <end position="25"/>
    </location>
</feature>
<evidence type="ECO:0000256" key="6">
    <source>
        <dbReference type="ARBA" id="ARBA00022741"/>
    </source>
</evidence>
<name>A0AA88P3G2_TACVA</name>
<dbReference type="GO" id="GO:0005524">
    <property type="term" value="F:ATP binding"/>
    <property type="evidence" value="ECO:0007669"/>
    <property type="project" value="UniProtKB-KW"/>
</dbReference>
<feature type="region of interest" description="Disordered" evidence="15">
    <location>
        <begin position="1123"/>
        <end position="1142"/>
    </location>
</feature>
<dbReference type="InterPro" id="IPR036400">
    <property type="entry name" value="Cyt_B5-like_heme/steroid_sf"/>
</dbReference>
<dbReference type="GO" id="GO:0003723">
    <property type="term" value="F:RNA binding"/>
    <property type="evidence" value="ECO:0007669"/>
    <property type="project" value="TreeGrafter"/>
</dbReference>
<comment type="similarity">
    <text evidence="13">Belongs to the cytochrome b5 family.</text>
</comment>
<keyword evidence="5" id="KW-0479">Metal-binding</keyword>
<keyword evidence="10" id="KW-0813">Transport</keyword>
<evidence type="ECO:0000256" key="11">
    <source>
        <dbReference type="ARBA" id="ARBA00023004"/>
    </source>
</evidence>
<comment type="subcellular location">
    <subcellularLocation>
        <location evidence="1">Membrane</location>
    </subcellularLocation>
</comment>
<dbReference type="EMBL" id="JAVHJS010000001">
    <property type="protein sequence ID" value="KAK2869637.1"/>
    <property type="molecule type" value="Genomic_DNA"/>
</dbReference>
<keyword evidence="3" id="KW-0349">Heme</keyword>
<dbReference type="PANTHER" id="PTHR18934:SF91">
    <property type="entry name" value="PRE-MRNA-SPLICING FACTOR ATP-DEPENDENT RNA HELICASE PRP16"/>
    <property type="match status" value="1"/>
</dbReference>
<evidence type="ECO:0000256" key="14">
    <source>
        <dbReference type="ARBA" id="ARBA00047984"/>
    </source>
</evidence>
<sequence length="1142" mass="130776">MGEEMGKNTSVKTSVKADNDSHVPQEDGDVTYYTCEEVQAHNASNGAWLIIHDKVYDITSFLEEHPGGEEVLLEQAGSDATECFEDVGHSTDAREMLQQYYIGELHEDDRKKATNKDVYITTSKESSSWSTWLIPAVAVALVGFMYRYYIESRSKQITQQDRSLSREMDDDASLHRLEGSAPDSQVGGLIVKKKSASSEQHVFRVPAPRVSLLGLDLLAAQKRKEREGKEQQNSDLDDQTSKKSKVSSYRDWEEGKSDSGSDEEDEGQDKRNGKKDRRCYRASGAETPSNPGGVSEEFRKKHQQREKDRREHGVYASSKDDKNRDKERERARDKNRERDRERKSDRDDRDRSRGSSSSRSEHSDSSVRSERSQRDVWSERISRGSRRDEPQTPRNRPRDAPTPSASSWDEDDSGYASARRSHWESPSPSPSHRETERSERSSRSGRDSERRDKSVRARYPDDTPLPTPSYKYNEWANDRKHLGSTPRLSRGKGKKEDGEDGISFDNEEEKEQWEEDQRQADRDWYMMDEGYDEFHNPLTSSSEEYVKKREQILQKQTQKRISAQRRQINEDNERWETNRMLTSGVVQRLEVDEDFEEDNAARVHLLVHNLVPPFLDGRIVFTKQPEPVIPVKDATSDMAIISRKGSQLVRKHREQKERKKAQHKHWELGWDQTGRPSWASRRRKTVTSDQIVERLEELENAPALAVLPIYSQLPSDLQAKIFQKAPDGVRKCIVATNIAETSLTVDGIMFVVDAGYCKLKVFNPRIGMDALQVYPISQANANQRAGRAGRTGPGQCYRLYTQSAFKNEMLTTTIPEIQRTNLANVVLLLKSLGVQDLLLFHFMDPPPEDNMLNSMYQLWILGALDNTGKKTQGIKTETADILIIVSMLSVPTIFYRPKIYCPAPIRGREEESDQVREMFAVPESDHQTYLNVFLQWKNTTIPASGATSTSSTPRPCARYRTPQYLLGFVREVRAQLKDIMVQQKINLVSCGSDWDVIRKCICAAYFHQAAKLKGIGEYVNVRTGMPCHLHPTSSLFGMGYTPDYIIYHELVMTTKEYMQCVTAVDGEWLAELGPHENRRRAKEEISNMEEEMSLAEQQLRARREEQEKRNTLGSTRSIKICTPGRKEDVPMTPKRTPARFGL</sequence>
<dbReference type="GO" id="GO:0034458">
    <property type="term" value="F:3'-5' RNA helicase activity"/>
    <property type="evidence" value="ECO:0007669"/>
    <property type="project" value="TreeGrafter"/>
</dbReference>
<keyword evidence="7" id="KW-0378">Hydrolase</keyword>
<evidence type="ECO:0000256" key="5">
    <source>
        <dbReference type="ARBA" id="ARBA00022723"/>
    </source>
</evidence>
<comment type="catalytic activity">
    <reaction evidence="14">
        <text>ATP + H2O = ADP + phosphate + H(+)</text>
        <dbReference type="Rhea" id="RHEA:13065"/>
        <dbReference type="ChEBI" id="CHEBI:15377"/>
        <dbReference type="ChEBI" id="CHEBI:15378"/>
        <dbReference type="ChEBI" id="CHEBI:30616"/>
        <dbReference type="ChEBI" id="CHEBI:43474"/>
        <dbReference type="ChEBI" id="CHEBI:456216"/>
        <dbReference type="EC" id="3.6.4.13"/>
    </reaction>
</comment>